<dbReference type="AlphaFoldDB" id="A0A178MRF8"/>
<dbReference type="STRING" id="1285242.A6A04_16085"/>
<accession>A0A178MRF8</accession>
<proteinExistence type="predicted"/>
<dbReference type="Proteomes" id="UP000078428">
    <property type="component" value="Unassembled WGS sequence"/>
</dbReference>
<dbReference type="OrthoDB" id="7356022at2"/>
<protein>
    <submittedName>
        <fullName evidence="2">Uncharacterized protein</fullName>
    </submittedName>
</protein>
<evidence type="ECO:0000256" key="1">
    <source>
        <dbReference type="SAM" id="MobiDB-lite"/>
    </source>
</evidence>
<feature type="region of interest" description="Disordered" evidence="1">
    <location>
        <begin position="61"/>
        <end position="80"/>
    </location>
</feature>
<dbReference type="EMBL" id="LWQT01000045">
    <property type="protein sequence ID" value="OAN51456.1"/>
    <property type="molecule type" value="Genomic_DNA"/>
</dbReference>
<comment type="caution">
    <text evidence="2">The sequence shown here is derived from an EMBL/GenBank/DDBJ whole genome shotgun (WGS) entry which is preliminary data.</text>
</comment>
<name>A0A178MRF8_9PROT</name>
<evidence type="ECO:0000313" key="3">
    <source>
        <dbReference type="Proteomes" id="UP000078428"/>
    </source>
</evidence>
<gene>
    <name evidence="2" type="ORF">A6A04_16085</name>
</gene>
<keyword evidence="3" id="KW-1185">Reference proteome</keyword>
<evidence type="ECO:0000313" key="2">
    <source>
        <dbReference type="EMBL" id="OAN51456.1"/>
    </source>
</evidence>
<sequence>MALSTKQIGSAASSSVAAATVRIGGGGRNVASATRADVEKLDFTPHLGVSEEQILRFQQEAGNLNPDGRRNSRENRDGFTPLLSRSSLGIEIEAAEERNADDFKLSLTDIMRGIGSYEENMRVTSPAAVKPGSVMNYLF</sequence>
<reference evidence="2 3" key="1">
    <citation type="submission" date="2016-04" db="EMBL/GenBank/DDBJ databases">
        <title>Draft genome sequence of freshwater magnetotactic bacteria Magnetospirillum marisnigri SP-1 and Magnetospirillum moscoviense BB-1.</title>
        <authorList>
            <person name="Koziaeva V."/>
            <person name="Dziuba M.V."/>
            <person name="Ivanov T.M."/>
            <person name="Kuznetsov B."/>
            <person name="Grouzdev D.S."/>
        </authorList>
    </citation>
    <scope>NUCLEOTIDE SEQUENCE [LARGE SCALE GENOMIC DNA]</scope>
    <source>
        <strain evidence="2 3">SP-1</strain>
    </source>
</reference>
<feature type="compositionally biased region" description="Basic and acidic residues" evidence="1">
    <location>
        <begin position="67"/>
        <end position="77"/>
    </location>
</feature>
<organism evidence="2 3">
    <name type="scientific">Paramagnetospirillum marisnigri</name>
    <dbReference type="NCBI Taxonomy" id="1285242"/>
    <lineage>
        <taxon>Bacteria</taxon>
        <taxon>Pseudomonadati</taxon>
        <taxon>Pseudomonadota</taxon>
        <taxon>Alphaproteobacteria</taxon>
        <taxon>Rhodospirillales</taxon>
        <taxon>Magnetospirillaceae</taxon>
        <taxon>Paramagnetospirillum</taxon>
    </lineage>
</organism>